<reference evidence="1 2" key="1">
    <citation type="submission" date="2018-08" db="EMBL/GenBank/DDBJ databases">
        <title>Genetic Globetrotter - A new plasmid hitch-hiking vast phylogenetic and geographic distances.</title>
        <authorList>
            <person name="Vollmers J."/>
            <person name="Petersen J."/>
        </authorList>
    </citation>
    <scope>NUCLEOTIDE SEQUENCE [LARGE SCALE GENOMIC DNA]</scope>
    <source>
        <strain evidence="1 2">DSM 26383</strain>
        <plasmid evidence="2">pridsm_01</plasmid>
    </source>
</reference>
<evidence type="ECO:0000313" key="1">
    <source>
        <dbReference type="EMBL" id="QEW29558.1"/>
    </source>
</evidence>
<keyword evidence="1" id="KW-0614">Plasmid</keyword>
<name>A0A5P3AM78_9RHOB</name>
<gene>
    <name evidence="1" type="ORF">RIdsm_05403</name>
</gene>
<dbReference type="Proteomes" id="UP000325785">
    <property type="component" value="Plasmid pRIdsm_01"/>
</dbReference>
<accession>A0A5P3AM78</accession>
<geneLocation type="plasmid" evidence="2">
    <name>pridsm_01</name>
</geneLocation>
<protein>
    <submittedName>
        <fullName evidence="1">Uncharacterized protein</fullName>
    </submittedName>
</protein>
<dbReference type="AlphaFoldDB" id="A0A5P3AM78"/>
<dbReference type="EMBL" id="CP031599">
    <property type="protein sequence ID" value="QEW29558.1"/>
    <property type="molecule type" value="Genomic_DNA"/>
</dbReference>
<organism evidence="1 2">
    <name type="scientific">Roseovarius indicus</name>
    <dbReference type="NCBI Taxonomy" id="540747"/>
    <lineage>
        <taxon>Bacteria</taxon>
        <taxon>Pseudomonadati</taxon>
        <taxon>Pseudomonadota</taxon>
        <taxon>Alphaproteobacteria</taxon>
        <taxon>Rhodobacterales</taxon>
        <taxon>Roseobacteraceae</taxon>
        <taxon>Roseovarius</taxon>
    </lineage>
</organism>
<dbReference type="OrthoDB" id="7861787at2"/>
<dbReference type="KEGG" id="rid:RIdsm_05403"/>
<sequence length="141" mass="16120">MKLKKTTHHSDPKDQGDPIWFVNEGRFLRSTNYWNSSFARSGMCYLSGSRGHWRLLVPSGAEEVLKEFRAVKRATIEPSIIATGHFDIVAQDGTRRPFCVSINKQMIDRRIARKHCRLLVYSERGLVTNLPVQVFPSFPAS</sequence>
<proteinExistence type="predicted"/>
<dbReference type="RefSeq" id="WP_057816988.1">
    <property type="nucleotide sequence ID" value="NZ_CP031599.1"/>
</dbReference>
<evidence type="ECO:0000313" key="2">
    <source>
        <dbReference type="Proteomes" id="UP000325785"/>
    </source>
</evidence>